<dbReference type="CDD" id="cd07331">
    <property type="entry name" value="M48C_Oma1_like"/>
    <property type="match status" value="1"/>
</dbReference>
<dbReference type="PANTHER" id="PTHR22726:SF1">
    <property type="entry name" value="METALLOENDOPEPTIDASE OMA1, MITOCHONDRIAL"/>
    <property type="match status" value="1"/>
</dbReference>
<dbReference type="Gramene" id="Dexi1A01G0026650.1">
    <property type="protein sequence ID" value="Dexi1A01G0026650.1:cds"/>
    <property type="gene ID" value="Dexi1A01G0026650"/>
</dbReference>
<evidence type="ECO:0000313" key="9">
    <source>
        <dbReference type="EMBL" id="KAF8775927.1"/>
    </source>
</evidence>
<dbReference type="GO" id="GO:0004222">
    <property type="term" value="F:metalloendopeptidase activity"/>
    <property type="evidence" value="ECO:0007669"/>
    <property type="project" value="InterPro"/>
</dbReference>
<evidence type="ECO:0000256" key="5">
    <source>
        <dbReference type="ARBA" id="ARBA00022833"/>
    </source>
</evidence>
<keyword evidence="2" id="KW-0645">Protease</keyword>
<comment type="caution">
    <text evidence="9">The sequence shown here is derived from an EMBL/GenBank/DDBJ whole genome shotgun (WGS) entry which is preliminary data.</text>
</comment>
<dbReference type="Gene3D" id="3.30.2010.10">
    <property type="entry name" value="Metalloproteases ('zincins'), catalytic domain"/>
    <property type="match status" value="1"/>
</dbReference>
<evidence type="ECO:0000256" key="6">
    <source>
        <dbReference type="ARBA" id="ARBA00023049"/>
    </source>
</evidence>
<dbReference type="EMBL" id="JACEFO010000268">
    <property type="protein sequence ID" value="KAF8775927.1"/>
    <property type="molecule type" value="Genomic_DNA"/>
</dbReference>
<dbReference type="InterPro" id="IPR051156">
    <property type="entry name" value="Mito/Outer_Membr_Metalloprot"/>
</dbReference>
<dbReference type="GO" id="GO:0016020">
    <property type="term" value="C:membrane"/>
    <property type="evidence" value="ECO:0007669"/>
    <property type="project" value="TreeGrafter"/>
</dbReference>
<evidence type="ECO:0000313" key="10">
    <source>
        <dbReference type="Proteomes" id="UP000636709"/>
    </source>
</evidence>
<dbReference type="GO" id="GO:0051603">
    <property type="term" value="P:proteolysis involved in protein catabolic process"/>
    <property type="evidence" value="ECO:0007669"/>
    <property type="project" value="TreeGrafter"/>
</dbReference>
<dbReference type="InterPro" id="IPR001915">
    <property type="entry name" value="Peptidase_M48"/>
</dbReference>
<comment type="cofactor">
    <cofactor evidence="1">
        <name>Zn(2+)</name>
        <dbReference type="ChEBI" id="CHEBI:29105"/>
    </cofactor>
</comment>
<feature type="transmembrane region" description="Helical" evidence="7">
    <location>
        <begin position="95"/>
        <end position="113"/>
    </location>
</feature>
<organism evidence="9 10">
    <name type="scientific">Digitaria exilis</name>
    <dbReference type="NCBI Taxonomy" id="1010633"/>
    <lineage>
        <taxon>Eukaryota</taxon>
        <taxon>Viridiplantae</taxon>
        <taxon>Streptophyta</taxon>
        <taxon>Embryophyta</taxon>
        <taxon>Tracheophyta</taxon>
        <taxon>Spermatophyta</taxon>
        <taxon>Magnoliopsida</taxon>
        <taxon>Liliopsida</taxon>
        <taxon>Poales</taxon>
        <taxon>Poaceae</taxon>
        <taxon>PACMAD clade</taxon>
        <taxon>Panicoideae</taxon>
        <taxon>Panicodae</taxon>
        <taxon>Paniceae</taxon>
        <taxon>Anthephorinae</taxon>
        <taxon>Digitaria</taxon>
    </lineage>
</organism>
<sequence>MNCLRKSRSVLSRLLRHRPHVAAPPAPLPAPQLPASRYYSLYASRFLRNKPAVPPPPPQQLPGPRHYYTSPRREEVIHFSRRRGEPRWYHDQRKLTAAVVITGGGAVVFYFGHLEAVPYTNRSHLVILSPKLERQLGESQFAELKKQFGPKILPPLHPDSIRVRLIASEIVRAVHRGLAGQQRRHASYGEDASYGYGDISDDHTIKNRDADAAAAMLGGSTGNNARAAAAAQRDDEVLDDRWVTECRSRGKAKGAQAQTGHLDGLNWEVIVVRDDLVNAMCLPGGKIVVFTGLLDKFRADAEVATVLAHEVGHAIARHAAEKITKTMWVAILQIVLLQFIYMPDLINAMSTLLLRLPFSRRMEIEADHIGLLLLASAGYDPRIAPSVYEKLGKIGGDSALNNYLSTHPSSKKRAELLSRAQVMNEALELYREASAGQGTEGFL</sequence>
<dbReference type="OrthoDB" id="7464992at2759"/>
<keyword evidence="3" id="KW-0479">Metal-binding</keyword>
<dbReference type="GO" id="GO:0046872">
    <property type="term" value="F:metal ion binding"/>
    <property type="evidence" value="ECO:0007669"/>
    <property type="project" value="UniProtKB-KW"/>
</dbReference>
<keyword evidence="7" id="KW-0472">Membrane</keyword>
<dbReference type="Pfam" id="PF01435">
    <property type="entry name" value="Peptidase_M48"/>
    <property type="match status" value="1"/>
</dbReference>
<evidence type="ECO:0000256" key="4">
    <source>
        <dbReference type="ARBA" id="ARBA00022801"/>
    </source>
</evidence>
<keyword evidence="6" id="KW-0482">Metalloprotease</keyword>
<evidence type="ECO:0000256" key="2">
    <source>
        <dbReference type="ARBA" id="ARBA00022670"/>
    </source>
</evidence>
<dbReference type="AlphaFoldDB" id="A0A835KSM1"/>
<evidence type="ECO:0000259" key="8">
    <source>
        <dbReference type="Pfam" id="PF01435"/>
    </source>
</evidence>
<evidence type="ECO:0000256" key="1">
    <source>
        <dbReference type="ARBA" id="ARBA00001947"/>
    </source>
</evidence>
<keyword evidence="4" id="KW-0378">Hydrolase</keyword>
<evidence type="ECO:0000256" key="7">
    <source>
        <dbReference type="SAM" id="Phobius"/>
    </source>
</evidence>
<proteinExistence type="predicted"/>
<keyword evidence="10" id="KW-1185">Reference proteome</keyword>
<keyword evidence="7" id="KW-1133">Transmembrane helix</keyword>
<dbReference type="PANTHER" id="PTHR22726">
    <property type="entry name" value="METALLOENDOPEPTIDASE OMA1"/>
    <property type="match status" value="1"/>
</dbReference>
<evidence type="ECO:0000256" key="3">
    <source>
        <dbReference type="ARBA" id="ARBA00022723"/>
    </source>
</evidence>
<keyword evidence="7" id="KW-0812">Transmembrane</keyword>
<feature type="domain" description="Peptidase M48" evidence="8">
    <location>
        <begin position="258"/>
        <end position="418"/>
    </location>
</feature>
<name>A0A835KSM1_9POAL</name>
<keyword evidence="5" id="KW-0862">Zinc</keyword>
<accession>A0A835KSM1</accession>
<protein>
    <recommendedName>
        <fullName evidence="8">Peptidase M48 domain-containing protein</fullName>
    </recommendedName>
</protein>
<dbReference type="Proteomes" id="UP000636709">
    <property type="component" value="Unassembled WGS sequence"/>
</dbReference>
<reference evidence="9" key="1">
    <citation type="submission" date="2020-07" db="EMBL/GenBank/DDBJ databases">
        <title>Genome sequence and genetic diversity analysis of an under-domesticated orphan crop, white fonio (Digitaria exilis).</title>
        <authorList>
            <person name="Bennetzen J.L."/>
            <person name="Chen S."/>
            <person name="Ma X."/>
            <person name="Wang X."/>
            <person name="Yssel A.E.J."/>
            <person name="Chaluvadi S.R."/>
            <person name="Johnson M."/>
            <person name="Gangashetty P."/>
            <person name="Hamidou F."/>
            <person name="Sanogo M.D."/>
            <person name="Zwaenepoel A."/>
            <person name="Wallace J."/>
            <person name="Van De Peer Y."/>
            <person name="Van Deynze A."/>
        </authorList>
    </citation>
    <scope>NUCLEOTIDE SEQUENCE</scope>
    <source>
        <tissue evidence="9">Leaves</tissue>
    </source>
</reference>
<gene>
    <name evidence="9" type="ORF">HU200_004062</name>
</gene>